<evidence type="ECO:0000313" key="3">
    <source>
        <dbReference type="Proteomes" id="UP001515500"/>
    </source>
</evidence>
<sequence>MNTKLFTITLDNDCSSHDIYSAFTRLETCDESYNEAPSVDDWKMVEIACAFLRLLYDSAVFIMSAIDPTANMFFQEAWKIQLELTNAIKNEDSMVSCMAQELHEKFDKYWKDCSLVLSIAVVMDPRFKLKLVEFSFSKIYVEDASMYVKVVDDAIHEFYLEYVAQPLPLTPAYVEQGGAVVTNGSIDNNQAVSSISALDVDDLLDFDIYISEMSVNQQAKSELDQYLEESLVPRIQEFDILNWWKLNNIKYPTLSKMARDVLSNIPMSMVGPGCSIFGAGTGNKVLDEYRSSLRPQIVEALFCAKDWLQFFPAMTESPSTAVVKMEH</sequence>
<dbReference type="InterPro" id="IPR025525">
    <property type="entry name" value="hAT-like_transposase_RNase-H"/>
</dbReference>
<dbReference type="RefSeq" id="XP_039137371.1">
    <property type="nucleotide sequence ID" value="XM_039281437.1"/>
</dbReference>
<feature type="domain" description="hAT-like transposase RNase-H fold" evidence="2">
    <location>
        <begin position="68"/>
        <end position="162"/>
    </location>
</feature>
<name>A0AB40CF06_DIOCR</name>
<dbReference type="PANTHER" id="PTHR23272:SF52">
    <property type="entry name" value="ZINC FINGER BED DOMAIN-CONTAINING PROTEIN DAYSLEEPER"/>
    <property type="match status" value="1"/>
</dbReference>
<dbReference type="InterPro" id="IPR012337">
    <property type="entry name" value="RNaseH-like_sf"/>
</dbReference>
<protein>
    <submittedName>
        <fullName evidence="4">Zinc finger BED domain-containing protein RICESLEEPER 1-like</fullName>
    </submittedName>
</protein>
<feature type="domain" description="HAT C-terminal dimerisation" evidence="1">
    <location>
        <begin position="222"/>
        <end position="308"/>
    </location>
</feature>
<gene>
    <name evidence="4" type="primary">LOC120274895</name>
</gene>
<dbReference type="AlphaFoldDB" id="A0AB40CF06"/>
<dbReference type="Pfam" id="PF05699">
    <property type="entry name" value="Dimer_Tnp_hAT"/>
    <property type="match status" value="1"/>
</dbReference>
<dbReference type="GO" id="GO:0003677">
    <property type="term" value="F:DNA binding"/>
    <property type="evidence" value="ECO:0007669"/>
    <property type="project" value="InterPro"/>
</dbReference>
<dbReference type="InterPro" id="IPR008906">
    <property type="entry name" value="HATC_C_dom"/>
</dbReference>
<evidence type="ECO:0000313" key="4">
    <source>
        <dbReference type="RefSeq" id="XP_039137371.1"/>
    </source>
</evidence>
<evidence type="ECO:0000259" key="2">
    <source>
        <dbReference type="Pfam" id="PF14372"/>
    </source>
</evidence>
<evidence type="ECO:0000259" key="1">
    <source>
        <dbReference type="Pfam" id="PF05699"/>
    </source>
</evidence>
<dbReference type="GO" id="GO:0046983">
    <property type="term" value="F:protein dimerization activity"/>
    <property type="evidence" value="ECO:0007669"/>
    <property type="project" value="InterPro"/>
</dbReference>
<dbReference type="Pfam" id="PF14372">
    <property type="entry name" value="hAT-like_RNase-H"/>
    <property type="match status" value="1"/>
</dbReference>
<organism evidence="3 4">
    <name type="scientific">Dioscorea cayennensis subsp. rotundata</name>
    <name type="common">White Guinea yam</name>
    <name type="synonym">Dioscorea rotundata</name>
    <dbReference type="NCBI Taxonomy" id="55577"/>
    <lineage>
        <taxon>Eukaryota</taxon>
        <taxon>Viridiplantae</taxon>
        <taxon>Streptophyta</taxon>
        <taxon>Embryophyta</taxon>
        <taxon>Tracheophyta</taxon>
        <taxon>Spermatophyta</taxon>
        <taxon>Magnoliopsida</taxon>
        <taxon>Liliopsida</taxon>
        <taxon>Dioscoreales</taxon>
        <taxon>Dioscoreaceae</taxon>
        <taxon>Dioscorea</taxon>
    </lineage>
</organism>
<dbReference type="GeneID" id="120274895"/>
<dbReference type="SUPFAM" id="SSF53098">
    <property type="entry name" value="Ribonuclease H-like"/>
    <property type="match status" value="1"/>
</dbReference>
<reference evidence="4" key="1">
    <citation type="submission" date="2025-08" db="UniProtKB">
        <authorList>
            <consortium name="RefSeq"/>
        </authorList>
    </citation>
    <scope>IDENTIFICATION</scope>
</reference>
<dbReference type="PANTHER" id="PTHR23272">
    <property type="entry name" value="BED FINGER-RELATED"/>
    <property type="match status" value="1"/>
</dbReference>
<keyword evidence="3" id="KW-1185">Reference proteome</keyword>
<accession>A0AB40CF06</accession>
<proteinExistence type="predicted"/>
<dbReference type="Proteomes" id="UP001515500">
    <property type="component" value="Chromosome 13"/>
</dbReference>